<dbReference type="OrthoDB" id="266020at2759"/>
<protein>
    <submittedName>
        <fullName evidence="2">Uncharacterized protein LOC111011466</fullName>
    </submittedName>
</protein>
<dbReference type="PANTHER" id="PTHR33443:SF30">
    <property type="entry name" value="SARCOSINE DEHYDROGENASE-2C PROTEIN"/>
    <property type="match status" value="1"/>
</dbReference>
<name>A0A6J1CH43_MOMCH</name>
<dbReference type="Proteomes" id="UP000504603">
    <property type="component" value="Unplaced"/>
</dbReference>
<reference evidence="2" key="1">
    <citation type="submission" date="2025-08" db="UniProtKB">
        <authorList>
            <consortium name="RefSeq"/>
        </authorList>
    </citation>
    <scope>IDENTIFICATION</scope>
    <source>
        <strain evidence="2">OHB3-1</strain>
    </source>
</reference>
<evidence type="ECO:0000313" key="1">
    <source>
        <dbReference type="Proteomes" id="UP000504603"/>
    </source>
</evidence>
<proteinExistence type="predicted"/>
<dbReference type="KEGG" id="mcha:111011466"/>
<dbReference type="RefSeq" id="XP_022140919.1">
    <property type="nucleotide sequence ID" value="XM_022285227.1"/>
</dbReference>
<dbReference type="InterPro" id="IPR053234">
    <property type="entry name" value="RPM1_Interactor"/>
</dbReference>
<dbReference type="PANTHER" id="PTHR33443">
    <property type="entry name" value="ZGC:112980"/>
    <property type="match status" value="1"/>
</dbReference>
<sequence length="154" mass="17841">MSGSKVKGREREMINGRMQVGEHHSPLRSILCVKNVVDLKRFDEREDCYVLDFDPFHSPDPSISKDTDSELSIVGEKGQVACRDYPHARYLCVKFPFDTTPHQSCCTMCFCYVCDSRAPCDHWSFHCSASHTNPLWEYSRHYYNNNINMPSTLH</sequence>
<organism evidence="1 2">
    <name type="scientific">Momordica charantia</name>
    <name type="common">Bitter gourd</name>
    <name type="synonym">Balsam pear</name>
    <dbReference type="NCBI Taxonomy" id="3673"/>
    <lineage>
        <taxon>Eukaryota</taxon>
        <taxon>Viridiplantae</taxon>
        <taxon>Streptophyta</taxon>
        <taxon>Embryophyta</taxon>
        <taxon>Tracheophyta</taxon>
        <taxon>Spermatophyta</taxon>
        <taxon>Magnoliopsida</taxon>
        <taxon>eudicotyledons</taxon>
        <taxon>Gunneridae</taxon>
        <taxon>Pentapetalae</taxon>
        <taxon>rosids</taxon>
        <taxon>fabids</taxon>
        <taxon>Cucurbitales</taxon>
        <taxon>Cucurbitaceae</taxon>
        <taxon>Momordiceae</taxon>
        <taxon>Momordica</taxon>
    </lineage>
</organism>
<gene>
    <name evidence="2" type="primary">LOC111011466</name>
</gene>
<dbReference type="GeneID" id="111011466"/>
<accession>A0A6J1CH43</accession>
<evidence type="ECO:0000313" key="2">
    <source>
        <dbReference type="RefSeq" id="XP_022140919.1"/>
    </source>
</evidence>
<keyword evidence="1" id="KW-1185">Reference proteome</keyword>
<dbReference type="AlphaFoldDB" id="A0A6J1CH43"/>